<evidence type="ECO:0000259" key="14">
    <source>
        <dbReference type="Pfam" id="PF00742"/>
    </source>
</evidence>
<dbReference type="Gene3D" id="3.40.50.720">
    <property type="entry name" value="NAD(P)-binding Rossmann-like Domain"/>
    <property type="match status" value="1"/>
</dbReference>
<evidence type="ECO:0000256" key="7">
    <source>
        <dbReference type="ARBA" id="ARBA00022697"/>
    </source>
</evidence>
<evidence type="ECO:0000256" key="4">
    <source>
        <dbReference type="ARBA" id="ARBA00013213"/>
    </source>
</evidence>
<evidence type="ECO:0000259" key="15">
    <source>
        <dbReference type="Pfam" id="PF03447"/>
    </source>
</evidence>
<dbReference type="EC" id="1.1.1.3" evidence="4"/>
<dbReference type="NCBIfam" id="NF004976">
    <property type="entry name" value="PRK06349.1"/>
    <property type="match status" value="1"/>
</dbReference>
<comment type="pathway">
    <text evidence="1">Amino-acid biosynthesis; L-threonine biosynthesis; L-threonine from L-aspartate: step 3/5.</text>
</comment>
<feature type="domain" description="Aspartate/homoserine dehydrogenase NAD-binding" evidence="15">
    <location>
        <begin position="8"/>
        <end position="124"/>
    </location>
</feature>
<dbReference type="AlphaFoldDB" id="A0A9D2EKQ8"/>
<evidence type="ECO:0000256" key="6">
    <source>
        <dbReference type="ARBA" id="ARBA00022605"/>
    </source>
</evidence>
<dbReference type="InterPro" id="IPR036291">
    <property type="entry name" value="NAD(P)-bd_dom_sf"/>
</dbReference>
<dbReference type="InterPro" id="IPR005106">
    <property type="entry name" value="Asp/hSer_DH_NAD-bd"/>
</dbReference>
<evidence type="ECO:0000256" key="1">
    <source>
        <dbReference type="ARBA" id="ARBA00005056"/>
    </source>
</evidence>
<dbReference type="PIRSF" id="PIRSF000098">
    <property type="entry name" value="Homoser_dehydrog"/>
    <property type="match status" value="1"/>
</dbReference>
<dbReference type="PANTHER" id="PTHR43331:SF1">
    <property type="entry name" value="HOMOSERINE DEHYDROGENASE"/>
    <property type="match status" value="1"/>
</dbReference>
<accession>A0A9D2EKQ8</accession>
<dbReference type="GO" id="GO:0050661">
    <property type="term" value="F:NADP binding"/>
    <property type="evidence" value="ECO:0007669"/>
    <property type="project" value="InterPro"/>
</dbReference>
<sequence length="402" mass="44380">MINVAVLGYGTIGAGVVEVLQTNADSIEKKAGDRIVVKRILDLRDFPGDPNQDKVVHDYKIIEEDEDIQIVVECMGGLEPAYTFVKTALLQGRSVATSNKELVAKYGAELIGIAKEKKANFLFEASVGGGIPIIRPLTQCLTADVIEEISGILNGTTNYMLTKMEEEGIAFDEVLKEAQEKGYAELHPEADIEGYDACRKIAILTSLAYGKQVDFEDVHTEGITNISAEDFQYARQMKKCIKLLGKSWSDDGKLYAMVCPMLIDHYHPLAGVKDVFNAIFVHGNMVDDTMFYGRGAGKLPTASAVAADVVDCVKHMGTHIKMIWEQEKLPLSDFGGFERRYFVRMPKEVSLESVEKAFGAVEPVKVDGIEETAFVTGVMKESDYHKAADQFDDILNMIRIDA</sequence>
<dbReference type="Proteomes" id="UP000824049">
    <property type="component" value="Unassembled WGS sequence"/>
</dbReference>
<evidence type="ECO:0000256" key="10">
    <source>
        <dbReference type="ARBA" id="ARBA00023167"/>
    </source>
</evidence>
<feature type="binding site" evidence="13">
    <location>
        <begin position="7"/>
        <end position="14"/>
    </location>
    <ligand>
        <name>NADP(+)</name>
        <dbReference type="ChEBI" id="CHEBI:58349"/>
    </ligand>
</feature>
<feature type="domain" description="Homoserine dehydrogenase catalytic" evidence="14">
    <location>
        <begin position="132"/>
        <end position="310"/>
    </location>
</feature>
<dbReference type="Gene3D" id="3.30.70.260">
    <property type="match status" value="1"/>
</dbReference>
<comment type="catalytic activity">
    <reaction evidence="11">
        <text>L-homoserine + NADP(+) = L-aspartate 4-semialdehyde + NADPH + H(+)</text>
        <dbReference type="Rhea" id="RHEA:15761"/>
        <dbReference type="ChEBI" id="CHEBI:15378"/>
        <dbReference type="ChEBI" id="CHEBI:57476"/>
        <dbReference type="ChEBI" id="CHEBI:57783"/>
        <dbReference type="ChEBI" id="CHEBI:58349"/>
        <dbReference type="ChEBI" id="CHEBI:537519"/>
        <dbReference type="EC" id="1.1.1.3"/>
    </reaction>
    <physiologicalReaction direction="right-to-left" evidence="11">
        <dbReference type="Rhea" id="RHEA:15763"/>
    </physiologicalReaction>
</comment>
<gene>
    <name evidence="16" type="ORF">H9968_04295</name>
</gene>
<reference evidence="16" key="1">
    <citation type="journal article" date="2021" name="PeerJ">
        <title>Extensive microbial diversity within the chicken gut microbiome revealed by metagenomics and culture.</title>
        <authorList>
            <person name="Gilroy R."/>
            <person name="Ravi A."/>
            <person name="Getino M."/>
            <person name="Pursley I."/>
            <person name="Horton D.L."/>
            <person name="Alikhan N.F."/>
            <person name="Baker D."/>
            <person name="Gharbi K."/>
            <person name="Hall N."/>
            <person name="Watson M."/>
            <person name="Adriaenssens E.M."/>
            <person name="Foster-Nyarko E."/>
            <person name="Jarju S."/>
            <person name="Secka A."/>
            <person name="Antonio M."/>
            <person name="Oren A."/>
            <person name="Chaudhuri R.R."/>
            <person name="La Ragione R."/>
            <person name="Hildebrand F."/>
            <person name="Pallen M.J."/>
        </authorList>
    </citation>
    <scope>NUCLEOTIDE SEQUENCE</scope>
    <source>
        <strain evidence="16">CHK179-28034</strain>
    </source>
</reference>
<comment type="similarity">
    <text evidence="3">Belongs to the homoserine dehydrogenase family.</text>
</comment>
<evidence type="ECO:0000256" key="5">
    <source>
        <dbReference type="ARBA" id="ARBA00013376"/>
    </source>
</evidence>
<dbReference type="FunFam" id="3.30.360.10:FF:000005">
    <property type="entry name" value="Homoserine dehydrogenase"/>
    <property type="match status" value="1"/>
</dbReference>
<organism evidence="16 17">
    <name type="scientific">Candidatus Anaerobutyricum stercoris</name>
    <dbReference type="NCBI Taxonomy" id="2838457"/>
    <lineage>
        <taxon>Bacteria</taxon>
        <taxon>Bacillati</taxon>
        <taxon>Bacillota</taxon>
        <taxon>Clostridia</taxon>
        <taxon>Lachnospirales</taxon>
        <taxon>Lachnospiraceae</taxon>
        <taxon>Anaerobutyricum</taxon>
    </lineage>
</organism>
<keyword evidence="6" id="KW-0028">Amino-acid biosynthesis</keyword>
<dbReference type="Gene3D" id="3.30.360.10">
    <property type="entry name" value="Dihydrodipicolinate Reductase, domain 2"/>
    <property type="match status" value="1"/>
</dbReference>
<dbReference type="GO" id="GO:0004412">
    <property type="term" value="F:homoserine dehydrogenase activity"/>
    <property type="evidence" value="ECO:0007669"/>
    <property type="project" value="UniProtKB-EC"/>
</dbReference>
<comment type="caution">
    <text evidence="16">The sequence shown here is derived from an EMBL/GenBank/DDBJ whole genome shotgun (WGS) entry which is preliminary data.</text>
</comment>
<dbReference type="PANTHER" id="PTHR43331">
    <property type="entry name" value="HOMOSERINE DEHYDROGENASE"/>
    <property type="match status" value="1"/>
</dbReference>
<dbReference type="SUPFAM" id="SSF55347">
    <property type="entry name" value="Glyceraldehyde-3-phosphate dehydrogenase-like, C-terminal domain"/>
    <property type="match status" value="1"/>
</dbReference>
<evidence type="ECO:0000256" key="13">
    <source>
        <dbReference type="PIRSR" id="PIRSR000098-2"/>
    </source>
</evidence>
<keyword evidence="10" id="KW-0486">Methionine biosynthesis</keyword>
<dbReference type="InterPro" id="IPR016204">
    <property type="entry name" value="HDH"/>
</dbReference>
<evidence type="ECO:0000256" key="3">
    <source>
        <dbReference type="ARBA" id="ARBA00006753"/>
    </source>
</evidence>
<evidence type="ECO:0000256" key="11">
    <source>
        <dbReference type="ARBA" id="ARBA00048841"/>
    </source>
</evidence>
<evidence type="ECO:0000256" key="9">
    <source>
        <dbReference type="ARBA" id="ARBA00023053"/>
    </source>
</evidence>
<feature type="binding site" evidence="13">
    <location>
        <position position="185"/>
    </location>
    <ligand>
        <name>L-homoserine</name>
        <dbReference type="ChEBI" id="CHEBI:57476"/>
    </ligand>
</feature>
<evidence type="ECO:0000256" key="2">
    <source>
        <dbReference type="ARBA" id="ARBA00005062"/>
    </source>
</evidence>
<dbReference type="GO" id="GO:0009086">
    <property type="term" value="P:methionine biosynthetic process"/>
    <property type="evidence" value="ECO:0007669"/>
    <property type="project" value="UniProtKB-KW"/>
</dbReference>
<dbReference type="GO" id="GO:0009088">
    <property type="term" value="P:threonine biosynthetic process"/>
    <property type="evidence" value="ECO:0007669"/>
    <property type="project" value="UniProtKB-KW"/>
</dbReference>
<comment type="pathway">
    <text evidence="2">Amino-acid biosynthesis; L-methionine biosynthesis via de novo pathway; L-homoserine from L-aspartate: step 3/3.</text>
</comment>
<dbReference type="SUPFAM" id="SSF51735">
    <property type="entry name" value="NAD(P)-binding Rossmann-fold domains"/>
    <property type="match status" value="1"/>
</dbReference>
<proteinExistence type="inferred from homology"/>
<evidence type="ECO:0000313" key="16">
    <source>
        <dbReference type="EMBL" id="HIZ39136.1"/>
    </source>
</evidence>
<protein>
    <recommendedName>
        <fullName evidence="5">Homoserine dehydrogenase</fullName>
        <ecNumber evidence="4">1.1.1.3</ecNumber>
    </recommendedName>
</protein>
<keyword evidence="8" id="KW-0560">Oxidoreductase</keyword>
<dbReference type="EMBL" id="DXBR01000042">
    <property type="protein sequence ID" value="HIZ39136.1"/>
    <property type="molecule type" value="Genomic_DNA"/>
</dbReference>
<dbReference type="InterPro" id="IPR001342">
    <property type="entry name" value="HDH_cat"/>
</dbReference>
<keyword evidence="9" id="KW-0915">Sodium</keyword>
<keyword evidence="13" id="KW-0521">NADP</keyword>
<dbReference type="Pfam" id="PF00742">
    <property type="entry name" value="Homoserine_dh"/>
    <property type="match status" value="1"/>
</dbReference>
<dbReference type="Pfam" id="PF03447">
    <property type="entry name" value="NAD_binding_3"/>
    <property type="match status" value="1"/>
</dbReference>
<feature type="active site" description="Proton donor" evidence="12">
    <location>
        <position position="200"/>
    </location>
</feature>
<name>A0A9D2EKQ8_9FIRM</name>
<feature type="binding site" evidence="13">
    <location>
        <position position="100"/>
    </location>
    <ligand>
        <name>NADPH</name>
        <dbReference type="ChEBI" id="CHEBI:57783"/>
    </ligand>
</feature>
<reference evidence="16" key="2">
    <citation type="submission" date="2021-04" db="EMBL/GenBank/DDBJ databases">
        <authorList>
            <person name="Gilroy R."/>
        </authorList>
    </citation>
    <scope>NUCLEOTIDE SEQUENCE</scope>
    <source>
        <strain evidence="16">CHK179-28034</strain>
    </source>
</reference>
<evidence type="ECO:0000313" key="17">
    <source>
        <dbReference type="Proteomes" id="UP000824049"/>
    </source>
</evidence>
<keyword evidence="7" id="KW-0791">Threonine biosynthesis</keyword>
<evidence type="ECO:0000256" key="8">
    <source>
        <dbReference type="ARBA" id="ARBA00023002"/>
    </source>
</evidence>
<evidence type="ECO:0000256" key="12">
    <source>
        <dbReference type="PIRSR" id="PIRSR000098-1"/>
    </source>
</evidence>